<evidence type="ECO:0008006" key="4">
    <source>
        <dbReference type="Google" id="ProtNLM"/>
    </source>
</evidence>
<comment type="caution">
    <text evidence="2">The sequence shown here is derived from an EMBL/GenBank/DDBJ whole genome shotgun (WGS) entry which is preliminary data.</text>
</comment>
<protein>
    <recommendedName>
        <fullName evidence="4">Histone chaperone domain-containing protein</fullName>
    </recommendedName>
</protein>
<name>A0A2I1CNN3_ASPN1</name>
<feature type="region of interest" description="Disordered" evidence="1">
    <location>
        <begin position="1"/>
        <end position="124"/>
    </location>
</feature>
<dbReference type="AlphaFoldDB" id="A0A2I1CNN3"/>
<dbReference type="OMA" id="KYNEGPD"/>
<dbReference type="OrthoDB" id="4357148at2759"/>
<dbReference type="Proteomes" id="UP000234474">
    <property type="component" value="Unassembled WGS sequence"/>
</dbReference>
<dbReference type="EMBL" id="MSZS01000001">
    <property type="protein sequence ID" value="PKX99247.1"/>
    <property type="molecule type" value="Genomic_DNA"/>
</dbReference>
<evidence type="ECO:0000313" key="3">
    <source>
        <dbReference type="Proteomes" id="UP000234474"/>
    </source>
</evidence>
<accession>A0A2I1CNN3</accession>
<feature type="compositionally biased region" description="Acidic residues" evidence="1">
    <location>
        <begin position="8"/>
        <end position="17"/>
    </location>
</feature>
<dbReference type="RefSeq" id="XP_024687842.1">
    <property type="nucleotide sequence ID" value="XM_024824550.1"/>
</dbReference>
<sequence>MSNRAEREAEDNYEAENDTSPVSADVVDNSYVGETRSELRNQVPVQPDQAGYEDPMQPPYSNTDQQLADDEREAIDKNNIMPGDRLRHAKPQTANRYNEGPDEEDLPDVVRYGDSGVSGTKRLS</sequence>
<organism evidence="2 3">
    <name type="scientific">Aspergillus novofumigatus (strain IBT 16806)</name>
    <dbReference type="NCBI Taxonomy" id="1392255"/>
    <lineage>
        <taxon>Eukaryota</taxon>
        <taxon>Fungi</taxon>
        <taxon>Dikarya</taxon>
        <taxon>Ascomycota</taxon>
        <taxon>Pezizomycotina</taxon>
        <taxon>Eurotiomycetes</taxon>
        <taxon>Eurotiomycetidae</taxon>
        <taxon>Eurotiales</taxon>
        <taxon>Aspergillaceae</taxon>
        <taxon>Aspergillus</taxon>
        <taxon>Aspergillus subgen. Fumigati</taxon>
    </lineage>
</organism>
<evidence type="ECO:0000313" key="2">
    <source>
        <dbReference type="EMBL" id="PKX99247.1"/>
    </source>
</evidence>
<dbReference type="GeneID" id="36531875"/>
<dbReference type="VEuPathDB" id="FungiDB:P174DRAFT_416935"/>
<proteinExistence type="predicted"/>
<evidence type="ECO:0000256" key="1">
    <source>
        <dbReference type="SAM" id="MobiDB-lite"/>
    </source>
</evidence>
<keyword evidence="3" id="KW-1185">Reference proteome</keyword>
<gene>
    <name evidence="2" type="ORF">P174DRAFT_416935</name>
</gene>
<reference evidence="3" key="1">
    <citation type="journal article" date="2018" name="Proc. Natl. Acad. Sci. U.S.A.">
        <title>Linking secondary metabolites to gene clusters through genome sequencing of six diverse Aspergillus species.</title>
        <authorList>
            <person name="Kaerboelling I."/>
            <person name="Vesth T.C."/>
            <person name="Frisvad J.C."/>
            <person name="Nybo J.L."/>
            <person name="Theobald S."/>
            <person name="Kuo A."/>
            <person name="Bowyer P."/>
            <person name="Matsuda Y."/>
            <person name="Mondo S."/>
            <person name="Lyhne E.K."/>
            <person name="Kogle M.E."/>
            <person name="Clum A."/>
            <person name="Lipzen A."/>
            <person name="Salamov A."/>
            <person name="Ngan C.Y."/>
            <person name="Daum C."/>
            <person name="Chiniquy J."/>
            <person name="Barry K."/>
            <person name="LaButti K."/>
            <person name="Haridas S."/>
            <person name="Simmons B.A."/>
            <person name="Magnuson J.K."/>
            <person name="Mortensen U.H."/>
            <person name="Larsen T.O."/>
            <person name="Grigoriev I.V."/>
            <person name="Baker S.E."/>
            <person name="Andersen M.R."/>
        </authorList>
    </citation>
    <scope>NUCLEOTIDE SEQUENCE [LARGE SCALE GENOMIC DNA]</scope>
    <source>
        <strain evidence="3">IBT 16806</strain>
    </source>
</reference>